<dbReference type="EMBL" id="CM010722">
    <property type="protein sequence ID" value="RZC74171.1"/>
    <property type="molecule type" value="Genomic_DNA"/>
</dbReference>
<gene>
    <name evidence="1" type="ORF">C5167_049651</name>
</gene>
<evidence type="ECO:0000313" key="2">
    <source>
        <dbReference type="Proteomes" id="UP000316621"/>
    </source>
</evidence>
<evidence type="ECO:0000313" key="1">
    <source>
        <dbReference type="EMBL" id="RZC74171.1"/>
    </source>
</evidence>
<dbReference type="Gramene" id="RZC74171">
    <property type="protein sequence ID" value="RZC74171"/>
    <property type="gene ID" value="C5167_049651"/>
</dbReference>
<accession>A0A4Y7KPS6</accession>
<sequence length="70" mass="8350">MNEEDMIECVNKRYSHISGFFFSTDFKFFRNPHVFGIENHHCCTHHESSTEYSVQLDMGTYPFLPCMCLY</sequence>
<keyword evidence="2" id="KW-1185">Reference proteome</keyword>
<dbReference type="AlphaFoldDB" id="A0A4Y7KPS6"/>
<protein>
    <submittedName>
        <fullName evidence="1">Uncharacterized protein</fullName>
    </submittedName>
</protein>
<dbReference type="Proteomes" id="UP000316621">
    <property type="component" value="Chromosome 8"/>
</dbReference>
<organism evidence="1 2">
    <name type="scientific">Papaver somniferum</name>
    <name type="common">Opium poppy</name>
    <dbReference type="NCBI Taxonomy" id="3469"/>
    <lineage>
        <taxon>Eukaryota</taxon>
        <taxon>Viridiplantae</taxon>
        <taxon>Streptophyta</taxon>
        <taxon>Embryophyta</taxon>
        <taxon>Tracheophyta</taxon>
        <taxon>Spermatophyta</taxon>
        <taxon>Magnoliopsida</taxon>
        <taxon>Ranunculales</taxon>
        <taxon>Papaveraceae</taxon>
        <taxon>Papaveroideae</taxon>
        <taxon>Papaver</taxon>
    </lineage>
</organism>
<reference evidence="1 2" key="1">
    <citation type="journal article" date="2018" name="Science">
        <title>The opium poppy genome and morphinan production.</title>
        <authorList>
            <person name="Guo L."/>
            <person name="Winzer T."/>
            <person name="Yang X."/>
            <person name="Li Y."/>
            <person name="Ning Z."/>
            <person name="He Z."/>
            <person name="Teodor R."/>
            <person name="Lu Y."/>
            <person name="Bowser T.A."/>
            <person name="Graham I.A."/>
            <person name="Ye K."/>
        </authorList>
    </citation>
    <scope>NUCLEOTIDE SEQUENCE [LARGE SCALE GENOMIC DNA]</scope>
    <source>
        <strain evidence="2">cv. HN1</strain>
        <tissue evidence="1">Leaves</tissue>
    </source>
</reference>
<proteinExistence type="predicted"/>
<name>A0A4Y7KPS6_PAPSO</name>